<evidence type="ECO:0000256" key="1">
    <source>
        <dbReference type="ARBA" id="ARBA00004141"/>
    </source>
</evidence>
<feature type="transmembrane region" description="Helical" evidence="12">
    <location>
        <begin position="21"/>
        <end position="49"/>
    </location>
</feature>
<keyword evidence="8 12" id="KW-1133">Transmembrane helix</keyword>
<dbReference type="InterPro" id="IPR028325">
    <property type="entry name" value="VG_K_chnl"/>
</dbReference>
<evidence type="ECO:0000256" key="10">
    <source>
        <dbReference type="ARBA" id="ARBA00023136"/>
    </source>
</evidence>
<evidence type="ECO:0000256" key="3">
    <source>
        <dbReference type="ARBA" id="ARBA00022538"/>
    </source>
</evidence>
<evidence type="ECO:0000259" key="13">
    <source>
        <dbReference type="Pfam" id="PF00520"/>
    </source>
</evidence>
<feature type="transmembrane region" description="Helical" evidence="12">
    <location>
        <begin position="233"/>
        <end position="258"/>
    </location>
</feature>
<evidence type="ECO:0000256" key="7">
    <source>
        <dbReference type="ARBA" id="ARBA00022958"/>
    </source>
</evidence>
<dbReference type="Gene3D" id="1.20.120.350">
    <property type="entry name" value="Voltage-gated potassium channels. Chain C"/>
    <property type="match status" value="1"/>
</dbReference>
<evidence type="ECO:0000256" key="6">
    <source>
        <dbReference type="ARBA" id="ARBA00022882"/>
    </source>
</evidence>
<dbReference type="Proteomes" id="UP000322214">
    <property type="component" value="Chromosome"/>
</dbReference>
<accession>A0A5B9P591</accession>
<evidence type="ECO:0000256" key="9">
    <source>
        <dbReference type="ARBA" id="ARBA00023065"/>
    </source>
</evidence>
<evidence type="ECO:0000313" key="15">
    <source>
        <dbReference type="Proteomes" id="UP000322214"/>
    </source>
</evidence>
<evidence type="ECO:0000256" key="4">
    <source>
        <dbReference type="ARBA" id="ARBA00022692"/>
    </source>
</evidence>
<dbReference type="GO" id="GO:0005249">
    <property type="term" value="F:voltage-gated potassium channel activity"/>
    <property type="evidence" value="ECO:0007669"/>
    <property type="project" value="InterPro"/>
</dbReference>
<keyword evidence="3" id="KW-0633">Potassium transport</keyword>
<keyword evidence="10 12" id="KW-0472">Membrane</keyword>
<dbReference type="AlphaFoldDB" id="A0A5B9P591"/>
<dbReference type="PANTHER" id="PTHR11537">
    <property type="entry name" value="VOLTAGE-GATED POTASSIUM CHANNEL"/>
    <property type="match status" value="1"/>
</dbReference>
<dbReference type="PANTHER" id="PTHR11537:SF254">
    <property type="entry name" value="POTASSIUM VOLTAGE-GATED CHANNEL PROTEIN SHAB"/>
    <property type="match status" value="1"/>
</dbReference>
<dbReference type="RefSeq" id="WP_075085430.1">
    <property type="nucleotide sequence ID" value="NZ_CP042912.1"/>
</dbReference>
<sequence length="292" mass="32959">MPKKDIDKPPVLSPAREKLHQIIFGADTFWGLVFDVVLLIAIVASIIVACLQTVKNIGWSGDDHGPGPFYWPLFYASWGFTVLFTIEYAMRLYCVRRPIRYIRSSWGIIDLLSFLPDYILLYLNASDFGRAFSAIRSLRLLRVFRIFQLGWFQEEADELGSAIWRSRGKIIVFLATVMVIVTVAGTVMYEVEYAWKKEKSEFTSIPEAIYWAIVTMTTVGYGDIVPKSVAGKFVSSLVILLGYSLIIVPTGFVSAEIIETKRRKVLTRSCPSCLTEGHDADAKYCKYCGDAL</sequence>
<keyword evidence="5" id="KW-0631">Potassium channel</keyword>
<evidence type="ECO:0000256" key="2">
    <source>
        <dbReference type="ARBA" id="ARBA00022448"/>
    </source>
</evidence>
<comment type="subcellular location">
    <subcellularLocation>
        <location evidence="1">Membrane</location>
        <topology evidence="1">Multi-pass membrane protein</topology>
    </subcellularLocation>
</comment>
<dbReference type="STRING" id="980251.GCA_001642875_03207"/>
<keyword evidence="2" id="KW-0813">Transport</keyword>
<proteinExistence type="predicted"/>
<reference evidence="14 15" key="1">
    <citation type="submission" date="2019-08" db="EMBL/GenBank/DDBJ databases">
        <title>Deep-cultivation of Planctomycetes and their phenomic and genomic characterization uncovers novel biology.</title>
        <authorList>
            <person name="Wiegand S."/>
            <person name="Jogler M."/>
            <person name="Boedeker C."/>
            <person name="Pinto D."/>
            <person name="Vollmers J."/>
            <person name="Rivas-Marin E."/>
            <person name="Kohn T."/>
            <person name="Peeters S.H."/>
            <person name="Heuer A."/>
            <person name="Rast P."/>
            <person name="Oberbeckmann S."/>
            <person name="Bunk B."/>
            <person name="Jeske O."/>
            <person name="Meyerdierks A."/>
            <person name="Storesund J.E."/>
            <person name="Kallscheuer N."/>
            <person name="Luecker S."/>
            <person name="Lage O.M."/>
            <person name="Pohl T."/>
            <person name="Merkel B.J."/>
            <person name="Hornburger P."/>
            <person name="Mueller R.-W."/>
            <person name="Bruemmer F."/>
            <person name="Labrenz M."/>
            <person name="Spormann A.M."/>
            <person name="Op den Camp H."/>
            <person name="Overmann J."/>
            <person name="Amann R."/>
            <person name="Jetten M.S.M."/>
            <person name="Mascher T."/>
            <person name="Medema M.H."/>
            <person name="Devos D.P."/>
            <person name="Kaster A.-K."/>
            <person name="Ovreas L."/>
            <person name="Rohde M."/>
            <person name="Galperin M.Y."/>
            <person name="Jogler C."/>
        </authorList>
    </citation>
    <scope>NUCLEOTIDE SEQUENCE [LARGE SCALE GENOMIC DNA]</scope>
    <source>
        <strain evidence="14 15">FC18</strain>
    </source>
</reference>
<dbReference type="GO" id="GO:0001508">
    <property type="term" value="P:action potential"/>
    <property type="evidence" value="ECO:0007669"/>
    <property type="project" value="TreeGrafter"/>
</dbReference>
<name>A0A5B9P591_9BACT</name>
<keyword evidence="4 12" id="KW-0812">Transmembrane</keyword>
<keyword evidence="6" id="KW-0851">Voltage-gated channel</keyword>
<evidence type="ECO:0000256" key="11">
    <source>
        <dbReference type="ARBA" id="ARBA00023303"/>
    </source>
</evidence>
<keyword evidence="7" id="KW-0630">Potassium</keyword>
<keyword evidence="15" id="KW-1185">Reference proteome</keyword>
<dbReference type="KEGG" id="mff:MFFC18_16060"/>
<feature type="domain" description="Ion transport" evidence="13">
    <location>
        <begin position="33"/>
        <end position="263"/>
    </location>
</feature>
<evidence type="ECO:0000313" key="14">
    <source>
        <dbReference type="EMBL" id="QEG21747.1"/>
    </source>
</evidence>
<dbReference type="InterPro" id="IPR027359">
    <property type="entry name" value="Volt_channel_dom_sf"/>
</dbReference>
<evidence type="ECO:0000256" key="8">
    <source>
        <dbReference type="ARBA" id="ARBA00022989"/>
    </source>
</evidence>
<dbReference type="SUPFAM" id="SSF81324">
    <property type="entry name" value="Voltage-gated potassium channels"/>
    <property type="match status" value="1"/>
</dbReference>
<protein>
    <submittedName>
        <fullName evidence="14">Cyclic nucleotide-gated potassium channel</fullName>
    </submittedName>
</protein>
<dbReference type="Gene3D" id="1.10.287.70">
    <property type="match status" value="1"/>
</dbReference>
<evidence type="ECO:0000256" key="5">
    <source>
        <dbReference type="ARBA" id="ARBA00022826"/>
    </source>
</evidence>
<dbReference type="PRINTS" id="PR00169">
    <property type="entry name" value="KCHANNEL"/>
</dbReference>
<evidence type="ECO:0000256" key="12">
    <source>
        <dbReference type="SAM" id="Phobius"/>
    </source>
</evidence>
<feature type="transmembrane region" description="Helical" evidence="12">
    <location>
        <begin position="170"/>
        <end position="191"/>
    </location>
</feature>
<organism evidence="14 15">
    <name type="scientific">Mariniblastus fucicola</name>
    <dbReference type="NCBI Taxonomy" id="980251"/>
    <lineage>
        <taxon>Bacteria</taxon>
        <taxon>Pseudomonadati</taxon>
        <taxon>Planctomycetota</taxon>
        <taxon>Planctomycetia</taxon>
        <taxon>Pirellulales</taxon>
        <taxon>Pirellulaceae</taxon>
        <taxon>Mariniblastus</taxon>
    </lineage>
</organism>
<dbReference type="Pfam" id="PF00520">
    <property type="entry name" value="Ion_trans"/>
    <property type="match status" value="1"/>
</dbReference>
<keyword evidence="9" id="KW-0406">Ion transport</keyword>
<feature type="transmembrane region" description="Helical" evidence="12">
    <location>
        <begin position="69"/>
        <end position="89"/>
    </location>
</feature>
<keyword evidence="11 14" id="KW-0407">Ion channel</keyword>
<gene>
    <name evidence="14" type="ORF">MFFC18_16060</name>
</gene>
<dbReference type="GO" id="GO:0008076">
    <property type="term" value="C:voltage-gated potassium channel complex"/>
    <property type="evidence" value="ECO:0007669"/>
    <property type="project" value="InterPro"/>
</dbReference>
<dbReference type="EMBL" id="CP042912">
    <property type="protein sequence ID" value="QEG21747.1"/>
    <property type="molecule type" value="Genomic_DNA"/>
</dbReference>
<dbReference type="OrthoDB" id="9810759at2"/>
<dbReference type="InterPro" id="IPR005821">
    <property type="entry name" value="Ion_trans_dom"/>
</dbReference>